<evidence type="ECO:0000256" key="4">
    <source>
        <dbReference type="ARBA" id="ARBA00023180"/>
    </source>
</evidence>
<dbReference type="AlphaFoldDB" id="A0A4W2CGY8"/>
<evidence type="ECO:0000256" key="5">
    <source>
        <dbReference type="RuleBase" id="RU000672"/>
    </source>
</evidence>
<dbReference type="GO" id="GO:0005886">
    <property type="term" value="C:plasma membrane"/>
    <property type="evidence" value="ECO:0007669"/>
    <property type="project" value="TreeGrafter"/>
</dbReference>
<dbReference type="EC" id="1.4.3.-" evidence="5"/>
<keyword evidence="2" id="KW-0106">Calcium</keyword>
<dbReference type="InterPro" id="IPR000269">
    <property type="entry name" value="Cu_amine_oxidase"/>
</dbReference>
<keyword evidence="6" id="KW-0472">Membrane</keyword>
<dbReference type="InterPro" id="IPR015798">
    <property type="entry name" value="Cu_amine_oxidase_C"/>
</dbReference>
<evidence type="ECO:0000256" key="6">
    <source>
        <dbReference type="SAM" id="Phobius"/>
    </source>
</evidence>
<keyword evidence="9" id="KW-1185">Reference proteome</keyword>
<dbReference type="PANTHER" id="PTHR10638:SF23">
    <property type="entry name" value="MEMBRANE PRIMARY AMINE OXIDASE"/>
    <property type="match status" value="1"/>
</dbReference>
<dbReference type="Gene3D" id="2.70.98.20">
    <property type="entry name" value="Copper amine oxidase, catalytic domain"/>
    <property type="match status" value="1"/>
</dbReference>
<keyword evidence="5" id="KW-0186">Copper</keyword>
<feature type="domain" description="Copper amine oxidase catalytic" evidence="7">
    <location>
        <begin position="22"/>
        <end position="99"/>
    </location>
</feature>
<reference evidence="8" key="2">
    <citation type="submission" date="2025-08" db="UniProtKB">
        <authorList>
            <consortium name="Ensembl"/>
        </authorList>
    </citation>
    <scope>IDENTIFICATION</scope>
</reference>
<dbReference type="Pfam" id="PF01179">
    <property type="entry name" value="Cu_amine_oxid"/>
    <property type="match status" value="1"/>
</dbReference>
<dbReference type="PANTHER" id="PTHR10638">
    <property type="entry name" value="COPPER AMINE OXIDASE"/>
    <property type="match status" value="1"/>
</dbReference>
<accession>A0A4W2CGY8</accession>
<keyword evidence="5" id="KW-0801">TPQ</keyword>
<evidence type="ECO:0000256" key="1">
    <source>
        <dbReference type="ARBA" id="ARBA00001913"/>
    </source>
</evidence>
<name>A0A4W2CGY8_BOBOX</name>
<evidence type="ECO:0000256" key="2">
    <source>
        <dbReference type="ARBA" id="ARBA00022837"/>
    </source>
</evidence>
<sequence length="134" mass="14973">SPRCLQVQLPFYSSILRVPASESREVSISRYQLAVTQRKETEPSSSSVFNQNDTWTPTVDFTDFINNETIAGKDLVAWVTAGFLHIPHAEDIPNMVTVGNSPGMIIKHFQSLPGFDVFCFFILLSLVFCALIAF</sequence>
<dbReference type="PROSITE" id="PS01165">
    <property type="entry name" value="COPPER_AMINE_OXID_2"/>
    <property type="match status" value="1"/>
</dbReference>
<comment type="cofactor">
    <cofactor evidence="1">
        <name>Ca(2+)</name>
        <dbReference type="ChEBI" id="CHEBI:29108"/>
    </cofactor>
</comment>
<evidence type="ECO:0000313" key="8">
    <source>
        <dbReference type="Ensembl" id="ENSBIXP00000010974.1"/>
    </source>
</evidence>
<feature type="transmembrane region" description="Helical" evidence="6">
    <location>
        <begin position="114"/>
        <end position="133"/>
    </location>
</feature>
<evidence type="ECO:0000259" key="7">
    <source>
        <dbReference type="Pfam" id="PF01179"/>
    </source>
</evidence>
<protein>
    <recommendedName>
        <fullName evidence="5">Amine oxidase</fullName>
        <ecNumber evidence="5">1.4.3.-</ecNumber>
    </recommendedName>
</protein>
<dbReference type="GO" id="GO:0048038">
    <property type="term" value="F:quinone binding"/>
    <property type="evidence" value="ECO:0007669"/>
    <property type="project" value="InterPro"/>
</dbReference>
<dbReference type="GO" id="GO:0008131">
    <property type="term" value="F:primary methylamine oxidase activity"/>
    <property type="evidence" value="ECO:0007669"/>
    <property type="project" value="InterPro"/>
</dbReference>
<keyword evidence="3" id="KW-1015">Disulfide bond</keyword>
<proteinExistence type="inferred from homology"/>
<dbReference type="GO" id="GO:0046677">
    <property type="term" value="P:response to antibiotic"/>
    <property type="evidence" value="ECO:0007669"/>
    <property type="project" value="TreeGrafter"/>
</dbReference>
<dbReference type="GO" id="GO:0005783">
    <property type="term" value="C:endoplasmic reticulum"/>
    <property type="evidence" value="ECO:0007669"/>
    <property type="project" value="TreeGrafter"/>
</dbReference>
<dbReference type="STRING" id="30522.A0A4W2CGY8"/>
<dbReference type="GO" id="GO:0005507">
    <property type="term" value="F:copper ion binding"/>
    <property type="evidence" value="ECO:0007669"/>
    <property type="project" value="InterPro"/>
</dbReference>
<keyword evidence="6" id="KW-1133">Transmembrane helix</keyword>
<dbReference type="Ensembl" id="ENSBIXT00000020072.1">
    <property type="protein sequence ID" value="ENSBIXP00000010974.1"/>
    <property type="gene ID" value="ENSBIXG00000016351.1"/>
</dbReference>
<keyword evidence="5" id="KW-0560">Oxidoreductase</keyword>
<comment type="similarity">
    <text evidence="5">Belongs to the copper/topaquinone oxidase family.</text>
</comment>
<keyword evidence="4" id="KW-0325">Glycoprotein</keyword>
<keyword evidence="6" id="KW-0812">Transmembrane</keyword>
<dbReference type="GO" id="GO:0009308">
    <property type="term" value="P:amine metabolic process"/>
    <property type="evidence" value="ECO:0007669"/>
    <property type="project" value="UniProtKB-UniRule"/>
</dbReference>
<reference evidence="8" key="3">
    <citation type="submission" date="2025-09" db="UniProtKB">
        <authorList>
            <consortium name="Ensembl"/>
        </authorList>
    </citation>
    <scope>IDENTIFICATION</scope>
</reference>
<evidence type="ECO:0000313" key="9">
    <source>
        <dbReference type="Proteomes" id="UP000314981"/>
    </source>
</evidence>
<reference evidence="8 9" key="1">
    <citation type="submission" date="2018-11" db="EMBL/GenBank/DDBJ databases">
        <title>Haplotype-resolved cattle genomes.</title>
        <authorList>
            <person name="Low W.Y."/>
            <person name="Tearle R."/>
            <person name="Bickhart D.M."/>
            <person name="Rosen B.D."/>
            <person name="Koren S."/>
            <person name="Rhie A."/>
            <person name="Hiendleder S."/>
            <person name="Phillippy A.M."/>
            <person name="Smith T.P.L."/>
            <person name="Williams J.L."/>
        </authorList>
    </citation>
    <scope>NUCLEOTIDE SEQUENCE [LARGE SCALE GENOMIC DNA]</scope>
</reference>
<dbReference type="InterPro" id="IPR049947">
    <property type="entry name" value="Cu_Am_Ox_Cu-bd"/>
</dbReference>
<dbReference type="GO" id="GO:0005769">
    <property type="term" value="C:early endosome"/>
    <property type="evidence" value="ECO:0007669"/>
    <property type="project" value="TreeGrafter"/>
</dbReference>
<dbReference type="Proteomes" id="UP000314981">
    <property type="component" value="Chromosome 19"/>
</dbReference>
<dbReference type="GO" id="GO:0005794">
    <property type="term" value="C:Golgi apparatus"/>
    <property type="evidence" value="ECO:0007669"/>
    <property type="project" value="TreeGrafter"/>
</dbReference>
<dbReference type="SUPFAM" id="SSF49998">
    <property type="entry name" value="Amine oxidase catalytic domain"/>
    <property type="match status" value="1"/>
</dbReference>
<comment type="PTM">
    <text evidence="5">Topaquinone (TPQ) is generated by copper-dependent autoxidation of a specific tyrosyl residue.</text>
</comment>
<keyword evidence="5" id="KW-0479">Metal-binding</keyword>
<dbReference type="InterPro" id="IPR036460">
    <property type="entry name" value="Cu_amine_oxidase_C_sf"/>
</dbReference>
<comment type="cofactor">
    <cofactor evidence="5">
        <name>Cu cation</name>
        <dbReference type="ChEBI" id="CHEBI:23378"/>
    </cofactor>
    <text evidence="5">Contains 1 topaquinone per subunit.</text>
</comment>
<organism evidence="8 9">
    <name type="scientific">Bos indicus x Bos taurus</name>
    <name type="common">Hybrid cattle</name>
    <dbReference type="NCBI Taxonomy" id="30522"/>
    <lineage>
        <taxon>Eukaryota</taxon>
        <taxon>Metazoa</taxon>
        <taxon>Chordata</taxon>
        <taxon>Craniata</taxon>
        <taxon>Vertebrata</taxon>
        <taxon>Euteleostomi</taxon>
        <taxon>Mammalia</taxon>
        <taxon>Eutheria</taxon>
        <taxon>Laurasiatheria</taxon>
        <taxon>Artiodactyla</taxon>
        <taxon>Ruminantia</taxon>
        <taxon>Pecora</taxon>
        <taxon>Bovidae</taxon>
        <taxon>Bovinae</taxon>
        <taxon>Bos</taxon>
    </lineage>
</organism>
<evidence type="ECO:0000256" key="3">
    <source>
        <dbReference type="ARBA" id="ARBA00023157"/>
    </source>
</evidence>